<reference evidence="2" key="1">
    <citation type="submission" date="2020-02" db="EMBL/GenBank/DDBJ databases">
        <authorList>
            <person name="Meier V. D."/>
        </authorList>
    </citation>
    <scope>NUCLEOTIDE SEQUENCE</scope>
    <source>
        <strain evidence="2">AVDCRST_MAG51</strain>
    </source>
</reference>
<evidence type="ECO:0000256" key="1">
    <source>
        <dbReference type="SAM" id="MobiDB-lite"/>
    </source>
</evidence>
<feature type="region of interest" description="Disordered" evidence="1">
    <location>
        <begin position="1"/>
        <end position="45"/>
    </location>
</feature>
<dbReference type="EC" id="5.1.3.1" evidence="2"/>
<feature type="compositionally biased region" description="Low complexity" evidence="1">
    <location>
        <begin position="125"/>
        <end position="134"/>
    </location>
</feature>
<dbReference type="EMBL" id="CADCUX010000285">
    <property type="protein sequence ID" value="CAA9408397.1"/>
    <property type="molecule type" value="Genomic_DNA"/>
</dbReference>
<feature type="compositionally biased region" description="Basic residues" evidence="1">
    <location>
        <begin position="214"/>
        <end position="227"/>
    </location>
</feature>
<feature type="compositionally biased region" description="Basic and acidic residues" evidence="1">
    <location>
        <begin position="135"/>
        <end position="148"/>
    </location>
</feature>
<gene>
    <name evidence="2" type="ORF">AVDCRST_MAG51-1285</name>
</gene>
<accession>A0A6J4PE45</accession>
<sequence>EQNPSHRALHHLGRFRQAGRRAEAGHRSGRGLDPLRRDGQPLRAQPDVRADGVLRIEAACAARRRLAGAGGRAPDGAAGGCAGAGVRRSRRRLHQLPSRRIGARPPQRAGDQGAWLQGRTGVQPGCAAGRAGLAGRRDRPGADHERQPRLRGPRLHRLVAAQDRAGAPTHRCLRQGHPTGGRWRHQAGEHRAGGGRRRRHLRGRQRDLRQARLQGRHRRHARRPERL</sequence>
<feature type="compositionally biased region" description="Basic residues" evidence="1">
    <location>
        <begin position="7"/>
        <end position="19"/>
    </location>
</feature>
<feature type="compositionally biased region" description="Gly residues" evidence="1">
    <location>
        <begin position="68"/>
        <end position="83"/>
    </location>
</feature>
<feature type="region of interest" description="Disordered" evidence="1">
    <location>
        <begin position="68"/>
        <end position="227"/>
    </location>
</feature>
<feature type="compositionally biased region" description="Basic residues" evidence="1">
    <location>
        <begin position="193"/>
        <end position="203"/>
    </location>
</feature>
<proteinExistence type="predicted"/>
<name>A0A6J4PE45_9BURK</name>
<feature type="non-terminal residue" evidence="2">
    <location>
        <position position="227"/>
    </location>
</feature>
<keyword evidence="2" id="KW-0413">Isomerase</keyword>
<organism evidence="2">
    <name type="scientific">uncultured Ramlibacter sp</name>
    <dbReference type="NCBI Taxonomy" id="260755"/>
    <lineage>
        <taxon>Bacteria</taxon>
        <taxon>Pseudomonadati</taxon>
        <taxon>Pseudomonadota</taxon>
        <taxon>Betaproteobacteria</taxon>
        <taxon>Burkholderiales</taxon>
        <taxon>Comamonadaceae</taxon>
        <taxon>Ramlibacter</taxon>
        <taxon>environmental samples</taxon>
    </lineage>
</organism>
<evidence type="ECO:0000313" key="2">
    <source>
        <dbReference type="EMBL" id="CAA9408397.1"/>
    </source>
</evidence>
<feature type="compositionally biased region" description="Basic and acidic residues" evidence="1">
    <location>
        <begin position="33"/>
        <end position="45"/>
    </location>
</feature>
<feature type="non-terminal residue" evidence="2">
    <location>
        <position position="1"/>
    </location>
</feature>
<dbReference type="AlphaFoldDB" id="A0A6J4PE45"/>
<dbReference type="GO" id="GO:0004750">
    <property type="term" value="F:D-ribulose-phosphate 3-epimerase activity"/>
    <property type="evidence" value="ECO:0007669"/>
    <property type="project" value="UniProtKB-EC"/>
</dbReference>
<protein>
    <submittedName>
        <fullName evidence="2">Ribulose-phosphate 3-epimerase</fullName>
        <ecNumber evidence="2">5.1.3.1</ecNumber>
    </submittedName>
</protein>